<name>A0A447TYB2_SALET</name>
<evidence type="ECO:0000256" key="1">
    <source>
        <dbReference type="SAM" id="MobiDB-lite"/>
    </source>
</evidence>
<evidence type="ECO:0000313" key="3">
    <source>
        <dbReference type="Proteomes" id="UP000269208"/>
    </source>
</evidence>
<dbReference type="Proteomes" id="UP000269208">
    <property type="component" value="Chromosome"/>
</dbReference>
<feature type="region of interest" description="Disordered" evidence="1">
    <location>
        <begin position="31"/>
        <end position="55"/>
    </location>
</feature>
<sequence length="55" mass="5930">MVAEIIPPITPVPTACWLPEPAPVLVAIGNTPKDKRQRSHQYRSQALAAGVQRGV</sequence>
<protein>
    <submittedName>
        <fullName evidence="2">Uncharacterized protein</fullName>
    </submittedName>
</protein>
<gene>
    <name evidence="2" type="ORF">NCTC6754_04183</name>
</gene>
<proteinExistence type="predicted"/>
<evidence type="ECO:0000313" key="2">
    <source>
        <dbReference type="EMBL" id="VEB56102.1"/>
    </source>
</evidence>
<dbReference type="AlphaFoldDB" id="A0A447TYB2"/>
<dbReference type="EMBL" id="LR134190">
    <property type="protein sequence ID" value="VEB56102.1"/>
    <property type="molecule type" value="Genomic_DNA"/>
</dbReference>
<organism evidence="2 3">
    <name type="scientific">Salmonella enterica I</name>
    <dbReference type="NCBI Taxonomy" id="59201"/>
    <lineage>
        <taxon>Bacteria</taxon>
        <taxon>Pseudomonadati</taxon>
        <taxon>Pseudomonadota</taxon>
        <taxon>Gammaproteobacteria</taxon>
        <taxon>Enterobacterales</taxon>
        <taxon>Enterobacteriaceae</taxon>
        <taxon>Salmonella</taxon>
    </lineage>
</organism>
<accession>A0A447TYB2</accession>
<reference evidence="2 3" key="1">
    <citation type="submission" date="2018-12" db="EMBL/GenBank/DDBJ databases">
        <authorList>
            <consortium name="Pathogen Informatics"/>
        </authorList>
    </citation>
    <scope>NUCLEOTIDE SEQUENCE [LARGE SCALE GENOMIC DNA]</scope>
    <source>
        <strain evidence="2 3">NCTC6754</strain>
    </source>
</reference>